<dbReference type="InterPro" id="IPR007129">
    <property type="entry name" value="Ubiqinol_cyt_c_chaperone_CPB3"/>
</dbReference>
<dbReference type="Proteomes" id="UP000602745">
    <property type="component" value="Unassembled WGS sequence"/>
</dbReference>
<proteinExistence type="inferred from homology"/>
<dbReference type="PIRSF" id="PIRSF032079">
    <property type="entry name" value="UCP032079"/>
    <property type="match status" value="1"/>
</dbReference>
<evidence type="ECO:0000256" key="2">
    <source>
        <dbReference type="ARBA" id="ARBA00006436"/>
    </source>
</evidence>
<evidence type="ECO:0000259" key="3">
    <source>
        <dbReference type="Pfam" id="PF03981"/>
    </source>
</evidence>
<dbReference type="InterPro" id="IPR014569">
    <property type="entry name" value="Ubq_cyt-c_CBP3-rel"/>
</dbReference>
<reference evidence="4" key="1">
    <citation type="journal article" date="2014" name="Int. J. Syst. Evol. Microbiol.">
        <title>Complete genome sequence of Corynebacterium casei LMG S-19264T (=DSM 44701T), isolated from a smear-ripened cheese.</title>
        <authorList>
            <consortium name="US DOE Joint Genome Institute (JGI-PGF)"/>
            <person name="Walter F."/>
            <person name="Albersmeier A."/>
            <person name="Kalinowski J."/>
            <person name="Ruckert C."/>
        </authorList>
    </citation>
    <scope>NUCLEOTIDE SEQUENCE</scope>
    <source>
        <strain evidence="4">CCM 7684</strain>
    </source>
</reference>
<comment type="caution">
    <text evidence="4">The sequence shown here is derived from an EMBL/GenBank/DDBJ whole genome shotgun (WGS) entry which is preliminary data.</text>
</comment>
<comment type="similarity">
    <text evidence="1">Belongs to the CBP3 family.</text>
</comment>
<evidence type="ECO:0000313" key="5">
    <source>
        <dbReference type="Proteomes" id="UP000602745"/>
    </source>
</evidence>
<dbReference type="PANTHER" id="PTHR12184:SF1">
    <property type="entry name" value="UBIQUINOL-CYTOCHROME-C REDUCTASE COMPLEX ASSEMBLY FACTOR 1"/>
    <property type="match status" value="1"/>
</dbReference>
<dbReference type="PANTHER" id="PTHR12184">
    <property type="entry name" value="UBIQUINOL-CYTOCHROME C REDUCTASE COMPLEX ASSEMBLY FACTOR 1 FAMILY MEMBER"/>
    <property type="match status" value="1"/>
</dbReference>
<protein>
    <submittedName>
        <fullName evidence="4">Ubiquinol-cytochrome c chaperone</fullName>
    </submittedName>
</protein>
<keyword evidence="5" id="KW-1185">Reference proteome</keyword>
<accession>A0A8J3DW75</accession>
<dbReference type="AlphaFoldDB" id="A0A8J3DW75"/>
<gene>
    <name evidence="4" type="ORF">GCM10007276_24420</name>
</gene>
<dbReference type="Pfam" id="PF03981">
    <property type="entry name" value="Ubiq_cyt_C_chap"/>
    <property type="match status" value="1"/>
</dbReference>
<name>A0A8J3DW75_9RHOB</name>
<evidence type="ECO:0000256" key="1">
    <source>
        <dbReference type="ARBA" id="ARBA00006407"/>
    </source>
</evidence>
<reference evidence="4" key="2">
    <citation type="submission" date="2020-09" db="EMBL/GenBank/DDBJ databases">
        <authorList>
            <person name="Sun Q."/>
            <person name="Sedlacek I."/>
        </authorList>
    </citation>
    <scope>NUCLEOTIDE SEQUENCE</scope>
    <source>
        <strain evidence="4">CCM 7684</strain>
    </source>
</reference>
<organism evidence="4 5">
    <name type="scientific">Agaricicola taiwanensis</name>
    <dbReference type="NCBI Taxonomy" id="591372"/>
    <lineage>
        <taxon>Bacteria</taxon>
        <taxon>Pseudomonadati</taxon>
        <taxon>Pseudomonadota</taxon>
        <taxon>Alphaproteobacteria</taxon>
        <taxon>Rhodobacterales</taxon>
        <taxon>Paracoccaceae</taxon>
        <taxon>Agaricicola</taxon>
    </lineage>
</organism>
<feature type="domain" description="Ubiquinol-cytochrome c chaperone" evidence="3">
    <location>
        <begin position="41"/>
        <end position="169"/>
    </location>
</feature>
<comment type="similarity">
    <text evidence="2">Belongs to the UPF0174 family.</text>
</comment>
<dbReference type="EMBL" id="BMCP01000002">
    <property type="protein sequence ID" value="GGE46306.1"/>
    <property type="molecule type" value="Genomic_DNA"/>
</dbReference>
<dbReference type="InterPro" id="IPR021150">
    <property type="entry name" value="Ubiq_cyt_c_chap"/>
</dbReference>
<evidence type="ECO:0000313" key="4">
    <source>
        <dbReference type="EMBL" id="GGE46306.1"/>
    </source>
</evidence>
<sequence length="187" mass="21472">MRMDDEAMIFNLFKRRQEDPAVAVLHEAVVSQSRQPCFYLDYGVADSVDGRYDMLILHTFLVFRRLSDGGEERRLAAQELCDRIFLDLDRSLREMGVGDLSVPKRMKKLAQKFYGRVEAYDKALLEPDDIALAEALDRNVYRGDGTATPNAMRLASYLRTALKELEHQDIFPQVPRFPGPETIRKVS</sequence>